<feature type="region of interest" description="Disordered" evidence="2">
    <location>
        <begin position="1"/>
        <end position="55"/>
    </location>
</feature>
<protein>
    <submittedName>
        <fullName evidence="4">Amidohydrolase</fullName>
    </submittedName>
</protein>
<evidence type="ECO:0000259" key="3">
    <source>
        <dbReference type="Pfam" id="PF07687"/>
    </source>
</evidence>
<keyword evidence="1" id="KW-0479">Metal-binding</keyword>
<feature type="binding site" evidence="1">
    <location>
        <position position="210"/>
    </location>
    <ligand>
        <name>Mn(2+)</name>
        <dbReference type="ChEBI" id="CHEBI:29035"/>
        <label>2</label>
    </ligand>
</feature>
<dbReference type="NCBIfam" id="TIGR01891">
    <property type="entry name" value="amidohydrolases"/>
    <property type="match status" value="1"/>
</dbReference>
<dbReference type="Pfam" id="PF01546">
    <property type="entry name" value="Peptidase_M20"/>
    <property type="match status" value="1"/>
</dbReference>
<reference evidence="4 5" key="1">
    <citation type="submission" date="2019-02" db="EMBL/GenBank/DDBJ databases">
        <title>Draft genome sequences of novel Actinobacteria.</title>
        <authorList>
            <person name="Sahin N."/>
            <person name="Ay H."/>
            <person name="Saygin H."/>
        </authorList>
    </citation>
    <scope>NUCLEOTIDE SEQUENCE [LARGE SCALE GENOMIC DNA]</scope>
    <source>
        <strain evidence="4 5">KC603</strain>
    </source>
</reference>
<keyword evidence="4" id="KW-0378">Hydrolase</keyword>
<dbReference type="CDD" id="cd03886">
    <property type="entry name" value="M20_Acy1"/>
    <property type="match status" value="1"/>
</dbReference>
<feature type="compositionally biased region" description="Basic and acidic residues" evidence="2">
    <location>
        <begin position="43"/>
        <end position="52"/>
    </location>
</feature>
<dbReference type="PANTHER" id="PTHR11014">
    <property type="entry name" value="PEPTIDASE M20 FAMILY MEMBER"/>
    <property type="match status" value="1"/>
</dbReference>
<dbReference type="InterPro" id="IPR011650">
    <property type="entry name" value="Peptidase_M20_dimer"/>
</dbReference>
<evidence type="ECO:0000256" key="1">
    <source>
        <dbReference type="PIRSR" id="PIRSR005962-1"/>
    </source>
</evidence>
<feature type="domain" description="Peptidase M20 dimerisation" evidence="3">
    <location>
        <begin position="234"/>
        <end position="329"/>
    </location>
</feature>
<dbReference type="OrthoDB" id="9777385at2"/>
<dbReference type="SUPFAM" id="SSF53187">
    <property type="entry name" value="Zn-dependent exopeptidases"/>
    <property type="match status" value="1"/>
</dbReference>
<keyword evidence="1" id="KW-0464">Manganese</keyword>
<dbReference type="Pfam" id="PF07687">
    <property type="entry name" value="M20_dimer"/>
    <property type="match status" value="1"/>
</dbReference>
<dbReference type="GO" id="GO:0016787">
    <property type="term" value="F:hydrolase activity"/>
    <property type="evidence" value="ECO:0007669"/>
    <property type="project" value="UniProtKB-KW"/>
</dbReference>
<gene>
    <name evidence="4" type="ORF">E1212_16410</name>
</gene>
<dbReference type="PIRSF" id="PIRSF005962">
    <property type="entry name" value="Pept_M20D_amidohydro"/>
    <property type="match status" value="1"/>
</dbReference>
<dbReference type="Proteomes" id="UP000295621">
    <property type="component" value="Unassembled WGS sequence"/>
</dbReference>
<feature type="binding site" evidence="1">
    <location>
        <position position="146"/>
    </location>
    <ligand>
        <name>Mn(2+)</name>
        <dbReference type="ChEBI" id="CHEBI:29035"/>
        <label>2</label>
    </ligand>
</feature>
<comment type="cofactor">
    <cofactor evidence="1">
        <name>Mn(2+)</name>
        <dbReference type="ChEBI" id="CHEBI:29035"/>
    </cofactor>
    <text evidence="1">The Mn(2+) ion enhances activity.</text>
</comment>
<feature type="compositionally biased region" description="Basic residues" evidence="2">
    <location>
        <begin position="29"/>
        <end position="42"/>
    </location>
</feature>
<dbReference type="InterPro" id="IPR036264">
    <property type="entry name" value="Bact_exopeptidase_dim_dom"/>
</dbReference>
<dbReference type="AlphaFoldDB" id="A0A4R4RKU9"/>
<dbReference type="InterPro" id="IPR002933">
    <property type="entry name" value="Peptidase_M20"/>
</dbReference>
<feature type="binding site" evidence="1">
    <location>
        <position position="411"/>
    </location>
    <ligand>
        <name>Mn(2+)</name>
        <dbReference type="ChEBI" id="CHEBI:29035"/>
        <label>2</label>
    </ligand>
</feature>
<dbReference type="GO" id="GO:0046872">
    <property type="term" value="F:metal ion binding"/>
    <property type="evidence" value="ECO:0007669"/>
    <property type="project" value="UniProtKB-KW"/>
</dbReference>
<comment type="caution">
    <text evidence="4">The sequence shown here is derived from an EMBL/GenBank/DDBJ whole genome shotgun (WGS) entry which is preliminary data.</text>
</comment>
<keyword evidence="5" id="KW-1185">Reference proteome</keyword>
<dbReference type="EMBL" id="SMKL01000035">
    <property type="protein sequence ID" value="TDC50006.1"/>
    <property type="molecule type" value="Genomic_DNA"/>
</dbReference>
<dbReference type="SUPFAM" id="SSF55031">
    <property type="entry name" value="Bacterial exopeptidase dimerisation domain"/>
    <property type="match status" value="1"/>
</dbReference>
<evidence type="ECO:0000313" key="4">
    <source>
        <dbReference type="EMBL" id="TDC50006.1"/>
    </source>
</evidence>
<feature type="compositionally biased region" description="Basic residues" evidence="2">
    <location>
        <begin position="1"/>
        <end position="20"/>
    </location>
</feature>
<sequence length="455" mass="48318">MGRRRRPAPSPGRHPRRHVLPRAGVVSRARPRTARGRPRPRGRLHEGRRPPESSDDVIDLIDLRRTLHQNPELALDLPVTRQLLVDALEPLGLTMHTSASCSSLAVVVPGAEPGPTVLLRADMDGLPVVEESGEEFSSTNGNMHACGHDLHMAGLVGAVHQLHSRREEFTGDVLAVFQPGEEGAGGAALMISEKAHLLTGQKPIASYGLHVLSFAETGVFYCREGEVMGAAMLFELELLGRGGHAARPHTALDPISTAALVVQAIQTFVAQNSAPGDPIVVTVGSIVAGTAANVIPSRALLKVSLRAASHETARAAYEKIRGIATAIAVAYGLGLRAEIGPDLGPTVTDAEGVALVRRSVADLYGAARYRELVVPEMISEDFSQFLEETGGAFVLVGAAVGDPSHPLPTNHSPEARFDDSVVPDMSSLLADLAIRRLNAARRGDERDGMQTTDSK</sequence>
<organism evidence="4 5">
    <name type="scientific">Jiangella ureilytica</name>
    <dbReference type="NCBI Taxonomy" id="2530374"/>
    <lineage>
        <taxon>Bacteria</taxon>
        <taxon>Bacillati</taxon>
        <taxon>Actinomycetota</taxon>
        <taxon>Actinomycetes</taxon>
        <taxon>Jiangellales</taxon>
        <taxon>Jiangellaceae</taxon>
        <taxon>Jiangella</taxon>
    </lineage>
</organism>
<dbReference type="Gene3D" id="3.40.630.10">
    <property type="entry name" value="Zn peptidases"/>
    <property type="match status" value="1"/>
</dbReference>
<dbReference type="Gene3D" id="3.30.70.360">
    <property type="match status" value="1"/>
</dbReference>
<feature type="binding site" evidence="1">
    <location>
        <position position="148"/>
    </location>
    <ligand>
        <name>Mn(2+)</name>
        <dbReference type="ChEBI" id="CHEBI:29035"/>
        <label>2</label>
    </ligand>
</feature>
<accession>A0A4R4RKU9</accession>
<feature type="binding site" evidence="1">
    <location>
        <position position="182"/>
    </location>
    <ligand>
        <name>Mn(2+)</name>
        <dbReference type="ChEBI" id="CHEBI:29035"/>
        <label>2</label>
    </ligand>
</feature>
<name>A0A4R4RKU9_9ACTN</name>
<dbReference type="PANTHER" id="PTHR11014:SF63">
    <property type="entry name" value="METALLOPEPTIDASE, PUTATIVE (AFU_ORTHOLOGUE AFUA_6G09600)-RELATED"/>
    <property type="match status" value="1"/>
</dbReference>
<proteinExistence type="predicted"/>
<evidence type="ECO:0000256" key="2">
    <source>
        <dbReference type="SAM" id="MobiDB-lite"/>
    </source>
</evidence>
<dbReference type="InterPro" id="IPR017439">
    <property type="entry name" value="Amidohydrolase"/>
</dbReference>
<evidence type="ECO:0000313" key="5">
    <source>
        <dbReference type="Proteomes" id="UP000295621"/>
    </source>
</evidence>